<evidence type="ECO:0000256" key="4">
    <source>
        <dbReference type="ARBA" id="ARBA00022519"/>
    </source>
</evidence>
<comment type="caution">
    <text evidence="12">The sequence shown here is derived from an EMBL/GenBank/DDBJ whole genome shotgun (WGS) entry which is preliminary data.</text>
</comment>
<keyword evidence="13" id="KW-1185">Reference proteome</keyword>
<dbReference type="SUPFAM" id="SSF158855">
    <property type="entry name" value="Lipase chaperone-like"/>
    <property type="match status" value="1"/>
</dbReference>
<evidence type="ECO:0000313" key="13">
    <source>
        <dbReference type="Proteomes" id="UP001226867"/>
    </source>
</evidence>
<evidence type="ECO:0000256" key="1">
    <source>
        <dbReference type="ARBA" id="ARBA00004383"/>
    </source>
</evidence>
<proteinExistence type="inferred from homology"/>
<dbReference type="EMBL" id="JAUSRO010000004">
    <property type="protein sequence ID" value="MDP9899089.1"/>
    <property type="molecule type" value="Genomic_DNA"/>
</dbReference>
<keyword evidence="7 11" id="KW-1133">Transmembrane helix</keyword>
<comment type="subcellular location">
    <subcellularLocation>
        <location evidence="1">Cell inner membrane</location>
        <topology evidence="1">Single-pass membrane protein</topology>
        <orientation evidence="1">Periplasmic side</orientation>
    </subcellularLocation>
</comment>
<accession>A0ABT9S5C2</accession>
<evidence type="ECO:0000256" key="9">
    <source>
        <dbReference type="ARBA" id="ARBA00023136"/>
    </source>
</evidence>
<name>A0ABT9S5C2_9BURK</name>
<organism evidence="12 13">
    <name type="scientific">Variovorax ginsengisoli</name>
    <dbReference type="NCBI Taxonomy" id="363844"/>
    <lineage>
        <taxon>Bacteria</taxon>
        <taxon>Pseudomonadati</taxon>
        <taxon>Pseudomonadota</taxon>
        <taxon>Betaproteobacteria</taxon>
        <taxon>Burkholderiales</taxon>
        <taxon>Comamonadaceae</taxon>
        <taxon>Variovorax</taxon>
    </lineage>
</organism>
<dbReference type="HAMAP" id="MF_00790">
    <property type="entry name" value="Lipase_chap"/>
    <property type="match status" value="1"/>
</dbReference>
<comment type="similarity">
    <text evidence="2 11">Belongs to the lipase chaperone family.</text>
</comment>
<comment type="function">
    <text evidence="11">May be involved in the folding of the extracellular lipase during its passage through the periplasm.</text>
</comment>
<dbReference type="RefSeq" id="WP_307688913.1">
    <property type="nucleotide sequence ID" value="NZ_JAUSRO010000004.1"/>
</dbReference>
<evidence type="ECO:0000256" key="11">
    <source>
        <dbReference type="HAMAP-Rule" id="MF_00790"/>
    </source>
</evidence>
<keyword evidence="4 11" id="KW-0997">Cell inner membrane</keyword>
<evidence type="ECO:0000256" key="8">
    <source>
        <dbReference type="ARBA" id="ARBA00023098"/>
    </source>
</evidence>
<evidence type="ECO:0000256" key="6">
    <source>
        <dbReference type="ARBA" id="ARBA00022963"/>
    </source>
</evidence>
<keyword evidence="3 11" id="KW-1003">Cell membrane</keyword>
<dbReference type="Proteomes" id="UP001226867">
    <property type="component" value="Unassembled WGS sequence"/>
</dbReference>
<keyword evidence="8 11" id="KW-0443">Lipid metabolism</keyword>
<dbReference type="InterPro" id="IPR004961">
    <property type="entry name" value="Lipase_chaperone"/>
</dbReference>
<evidence type="ECO:0000256" key="7">
    <source>
        <dbReference type="ARBA" id="ARBA00022989"/>
    </source>
</evidence>
<evidence type="ECO:0000256" key="10">
    <source>
        <dbReference type="ARBA" id="ARBA00023186"/>
    </source>
</evidence>
<dbReference type="NCBIfam" id="NF002334">
    <property type="entry name" value="PRK01294.1-2"/>
    <property type="match status" value="1"/>
</dbReference>
<evidence type="ECO:0000256" key="2">
    <source>
        <dbReference type="ARBA" id="ARBA00010358"/>
    </source>
</evidence>
<evidence type="ECO:0000313" key="12">
    <source>
        <dbReference type="EMBL" id="MDP9899089.1"/>
    </source>
</evidence>
<feature type="transmembrane region" description="Helical" evidence="11">
    <location>
        <begin position="18"/>
        <end position="37"/>
    </location>
</feature>
<gene>
    <name evidence="11" type="primary">lifO</name>
    <name evidence="12" type="ORF">J2W36_001334</name>
</gene>
<keyword evidence="9 11" id="KW-0472">Membrane</keyword>
<sequence>MRHLLVVEAAPSRRRRRFIVCITGLAVVLALALWVWASGRGTERAPVAPAPTPRGLEVWLHAGSTMTEVDTAPATADTGLEALPASLQGTEVSGELEVDEHGRLKVTRGLRLLFDYFLSASGEEPVERQRERIRAYITHRWPGAAAEQALVLLDSYIAYKDELSRVLSGSRATSLSDMQARLGAVAFVRARYFQPEEVVAFFGEEQGYDRYSLAKMSILNDPALSPAQKAAHIAELRGTQPEAVRQQMDVSETVQTLEALTTAWQQRTGSPQELRDVREKLVGRDAADRLESLDRQTQAWDGRVAAYLQQREKILGDTTLADSMRQQQVEALRNEAFAGPERIRIETIQRIQDSAARDAAPVPRSATSG</sequence>
<evidence type="ECO:0000256" key="5">
    <source>
        <dbReference type="ARBA" id="ARBA00022692"/>
    </source>
</evidence>
<keyword evidence="5 11" id="KW-0812">Transmembrane</keyword>
<keyword evidence="10 11" id="KW-0143">Chaperone</keyword>
<protein>
    <recommendedName>
        <fullName evidence="11">Lipase chaperone</fullName>
    </recommendedName>
    <alternativeName>
        <fullName evidence="11">Lipase activator protein</fullName>
    </alternativeName>
    <alternativeName>
        <fullName evidence="11">Lipase foldase</fullName>
    </alternativeName>
    <alternativeName>
        <fullName evidence="11">Lipase helper protein</fullName>
    </alternativeName>
    <alternativeName>
        <fullName evidence="11">Lipase modulator</fullName>
    </alternativeName>
</protein>
<dbReference type="Pfam" id="PF03280">
    <property type="entry name" value="Lipase_chap"/>
    <property type="match status" value="1"/>
</dbReference>
<evidence type="ECO:0000256" key="3">
    <source>
        <dbReference type="ARBA" id="ARBA00022475"/>
    </source>
</evidence>
<reference evidence="12 13" key="1">
    <citation type="submission" date="2023-07" db="EMBL/GenBank/DDBJ databases">
        <title>Sorghum-associated microbial communities from plants grown in Nebraska, USA.</title>
        <authorList>
            <person name="Schachtman D."/>
        </authorList>
    </citation>
    <scope>NUCLEOTIDE SEQUENCE [LARGE SCALE GENOMIC DNA]</scope>
    <source>
        <strain evidence="12 13">DS1607</strain>
    </source>
</reference>
<keyword evidence="6 11" id="KW-0442">Lipid degradation</keyword>